<gene>
    <name evidence="3" type="ORF">ISU07_21405</name>
</gene>
<feature type="region of interest" description="Disordered" evidence="1">
    <location>
        <begin position="62"/>
        <end position="89"/>
    </location>
</feature>
<feature type="compositionally biased region" description="Pro residues" evidence="1">
    <location>
        <begin position="75"/>
        <end position="85"/>
    </location>
</feature>
<dbReference type="EMBL" id="JADKPN010000017">
    <property type="protein sequence ID" value="MBF4765696.1"/>
    <property type="molecule type" value="Genomic_DNA"/>
</dbReference>
<keyword evidence="4" id="KW-1185">Reference proteome</keyword>
<comment type="caution">
    <text evidence="3">The sequence shown here is derived from an EMBL/GenBank/DDBJ whole genome shotgun (WGS) entry which is preliminary data.</text>
</comment>
<keyword evidence="2" id="KW-0812">Transmembrane</keyword>
<keyword evidence="2" id="KW-1133">Transmembrane helix</keyword>
<evidence type="ECO:0000313" key="4">
    <source>
        <dbReference type="Proteomes" id="UP000640489"/>
    </source>
</evidence>
<evidence type="ECO:0000256" key="1">
    <source>
        <dbReference type="SAM" id="MobiDB-lite"/>
    </source>
</evidence>
<reference evidence="3" key="1">
    <citation type="submission" date="2020-11" db="EMBL/GenBank/DDBJ databases">
        <title>Nocardioides sp. nov., isolated from Soil of Cynanchum wilfordii Hemsley rhizosphere.</title>
        <authorList>
            <person name="Lee J.-S."/>
            <person name="Suh M.K."/>
            <person name="Kim J.-S."/>
        </authorList>
    </citation>
    <scope>NUCLEOTIDE SEQUENCE</scope>
    <source>
        <strain evidence="3">KCTC 19275</strain>
    </source>
</reference>
<accession>A0A930VJF5</accession>
<dbReference type="RefSeq" id="WP_194708872.1">
    <property type="nucleotide sequence ID" value="NZ_JADKPN010000017.1"/>
</dbReference>
<protein>
    <submittedName>
        <fullName evidence="3">Uncharacterized protein</fullName>
    </submittedName>
</protein>
<dbReference type="AlphaFoldDB" id="A0A930VJF5"/>
<evidence type="ECO:0000313" key="3">
    <source>
        <dbReference type="EMBL" id="MBF4765696.1"/>
    </source>
</evidence>
<feature type="transmembrane region" description="Helical" evidence="2">
    <location>
        <begin position="39"/>
        <end position="59"/>
    </location>
</feature>
<keyword evidence="2" id="KW-0472">Membrane</keyword>
<name>A0A930VJF5_9ACTN</name>
<evidence type="ECO:0000256" key="2">
    <source>
        <dbReference type="SAM" id="Phobius"/>
    </source>
</evidence>
<organism evidence="3 4">
    <name type="scientific">Nocardioides islandensis</name>
    <dbReference type="NCBI Taxonomy" id="433663"/>
    <lineage>
        <taxon>Bacteria</taxon>
        <taxon>Bacillati</taxon>
        <taxon>Actinomycetota</taxon>
        <taxon>Actinomycetes</taxon>
        <taxon>Propionibacteriales</taxon>
        <taxon>Nocardioidaceae</taxon>
        <taxon>Nocardioides</taxon>
    </lineage>
</organism>
<dbReference type="Proteomes" id="UP000640489">
    <property type="component" value="Unassembled WGS sequence"/>
</dbReference>
<proteinExistence type="predicted"/>
<sequence>MTTQRLRDLLDERVADIDVPDLAGLAWERADGVRRRRRAVAVGVAALAMVAVAGTVAVVDQRDSIERSPSGRPTSTPPTPEPAPETPRATLAGEFRGAPFWWAPPAALDGDLPVLQVPGLPEELSMGTAPYADNPPDHVDAVFGMGKQQYLLFSDEQLVSVDLSGRLGPVADEGGNEFSPLGDGSVSPDGTRVFFRQPDGLEVWSLATNSWDSVPMSLDDVERSVWTLDGHVGLARSSGRPDPWDRGDHQWTFPVAGPDATAAELDWMAEGVSAPTANEPGQYANPEFLAAGTPDAPELLAFGDGRSKMCCVPMAWFSHDFVLFSASAPDGAYRVLAWRVGTPDLYRVSEYVDLPPRNFSASWAKNAFR</sequence>